<proteinExistence type="predicted"/>
<dbReference type="Proteomes" id="UP000004633">
    <property type="component" value="Unassembled WGS sequence"/>
</dbReference>
<protein>
    <submittedName>
        <fullName evidence="1">Putative phage protein, HK97 gp10 family</fullName>
    </submittedName>
</protein>
<evidence type="ECO:0000313" key="1">
    <source>
        <dbReference type="EMBL" id="EFW29081.1"/>
    </source>
</evidence>
<comment type="caution">
    <text evidence="1">The sequence shown here is derived from an EMBL/GenBank/DDBJ whole genome shotgun (WGS) entry which is preliminary data.</text>
</comment>
<dbReference type="AlphaFoldDB" id="E7N440"/>
<dbReference type="InterPro" id="IPR010064">
    <property type="entry name" value="HK97-gp10_tail"/>
</dbReference>
<keyword evidence="2" id="KW-1185">Reference proteome</keyword>
<accession>E7N440</accession>
<sequence length="166" mass="18776">MLIRVKTESVREVFLAIDSYEAETKERLARAVNRSLNAIRRGAKARIHSRSGYLAKRIRKTFDARVISGTVRSTAPHAHLVEFGTHGVRMAGSKAKLRSTNPVRAKPKVGLFGRRVPKAMKIPGIGYRMSYKHHGSKAHPYMSPAFSNERSRYIQNLQKALQPKKR</sequence>
<dbReference type="RefSeq" id="WP_009350429.1">
    <property type="nucleotide sequence ID" value="NZ_GL638151.1"/>
</dbReference>
<dbReference type="HOGENOM" id="CLU_147815_0_0_9"/>
<organism evidence="1 2">
    <name type="scientific">Selenomonas artemidis F0399</name>
    <dbReference type="NCBI Taxonomy" id="749551"/>
    <lineage>
        <taxon>Bacteria</taxon>
        <taxon>Bacillati</taxon>
        <taxon>Bacillota</taxon>
        <taxon>Negativicutes</taxon>
        <taxon>Selenomonadales</taxon>
        <taxon>Selenomonadaceae</taxon>
        <taxon>Selenomonas</taxon>
    </lineage>
</organism>
<gene>
    <name evidence="1" type="ORF">HMPREF9555_01781</name>
</gene>
<evidence type="ECO:0000313" key="2">
    <source>
        <dbReference type="Proteomes" id="UP000004633"/>
    </source>
</evidence>
<dbReference type="STRING" id="749551.HMPREF9555_01781"/>
<dbReference type="EMBL" id="AECV01000041">
    <property type="protein sequence ID" value="EFW29081.1"/>
    <property type="molecule type" value="Genomic_DNA"/>
</dbReference>
<name>E7N440_9FIRM</name>
<dbReference type="Pfam" id="PF04883">
    <property type="entry name" value="HK97-gp10_like"/>
    <property type="match status" value="1"/>
</dbReference>
<reference evidence="1 2" key="1">
    <citation type="submission" date="2010-08" db="EMBL/GenBank/DDBJ databases">
        <authorList>
            <person name="Weinstock G."/>
            <person name="Sodergren E."/>
            <person name="Clifton S."/>
            <person name="Fulton L."/>
            <person name="Fulton B."/>
            <person name="Courtney L."/>
            <person name="Fronick C."/>
            <person name="Harrison M."/>
            <person name="Strong C."/>
            <person name="Farmer C."/>
            <person name="Delahaunty K."/>
            <person name="Markovic C."/>
            <person name="Hall O."/>
            <person name="Minx P."/>
            <person name="Tomlinson C."/>
            <person name="Mitreva M."/>
            <person name="Hou S."/>
            <person name="Chen J."/>
            <person name="Wollam A."/>
            <person name="Pepin K.H."/>
            <person name="Johnson M."/>
            <person name="Bhonagiri V."/>
            <person name="Zhang X."/>
            <person name="Suruliraj S."/>
            <person name="Warren W."/>
            <person name="Chinwalla A."/>
            <person name="Mardis E.R."/>
            <person name="Wilson R.K."/>
        </authorList>
    </citation>
    <scope>NUCLEOTIDE SEQUENCE [LARGE SCALE GENOMIC DNA]</scope>
    <source>
        <strain evidence="1 2">F0399</strain>
    </source>
</reference>